<organism evidence="3 4">
    <name type="scientific">Urbifossiella limnaea</name>
    <dbReference type="NCBI Taxonomy" id="2528023"/>
    <lineage>
        <taxon>Bacteria</taxon>
        <taxon>Pseudomonadati</taxon>
        <taxon>Planctomycetota</taxon>
        <taxon>Planctomycetia</taxon>
        <taxon>Gemmatales</taxon>
        <taxon>Gemmataceae</taxon>
        <taxon>Urbifossiella</taxon>
    </lineage>
</organism>
<keyword evidence="2" id="KW-1277">Toxin-antitoxin system</keyword>
<dbReference type="RefSeq" id="WP_145243503.1">
    <property type="nucleotide sequence ID" value="NZ_CP036273.1"/>
</dbReference>
<comment type="similarity">
    <text evidence="1">Belongs to the RelE toxin family.</text>
</comment>
<name>A0A517Y0P0_9BACT</name>
<evidence type="ECO:0000313" key="4">
    <source>
        <dbReference type="Proteomes" id="UP000319576"/>
    </source>
</evidence>
<dbReference type="Proteomes" id="UP000319576">
    <property type="component" value="Chromosome"/>
</dbReference>
<proteinExistence type="inferred from homology"/>
<evidence type="ECO:0000256" key="1">
    <source>
        <dbReference type="ARBA" id="ARBA00006226"/>
    </source>
</evidence>
<dbReference type="AlphaFoldDB" id="A0A517Y0P0"/>
<sequence length="98" mass="11449">MSRTFVVRGAARRDIDDAREWYELQQPGVGREFLDEAQAALIRVRDNPDGYAKGRHGVRHALVHRFPYVVIYRVDATVVVVVAVMHTRRHPRTWRSRL</sequence>
<dbReference type="InterPro" id="IPR035093">
    <property type="entry name" value="RelE/ParE_toxin_dom_sf"/>
</dbReference>
<dbReference type="Pfam" id="PF05016">
    <property type="entry name" value="ParE_toxin"/>
    <property type="match status" value="1"/>
</dbReference>
<dbReference type="PANTHER" id="PTHR33755:SF8">
    <property type="entry name" value="TOXIN PARE2"/>
    <property type="match status" value="1"/>
</dbReference>
<evidence type="ECO:0000256" key="2">
    <source>
        <dbReference type="ARBA" id="ARBA00022649"/>
    </source>
</evidence>
<accession>A0A517Y0P0</accession>
<reference evidence="3 4" key="1">
    <citation type="submission" date="2019-02" db="EMBL/GenBank/DDBJ databases">
        <title>Deep-cultivation of Planctomycetes and their phenomic and genomic characterization uncovers novel biology.</title>
        <authorList>
            <person name="Wiegand S."/>
            <person name="Jogler M."/>
            <person name="Boedeker C."/>
            <person name="Pinto D."/>
            <person name="Vollmers J."/>
            <person name="Rivas-Marin E."/>
            <person name="Kohn T."/>
            <person name="Peeters S.H."/>
            <person name="Heuer A."/>
            <person name="Rast P."/>
            <person name="Oberbeckmann S."/>
            <person name="Bunk B."/>
            <person name="Jeske O."/>
            <person name="Meyerdierks A."/>
            <person name="Storesund J.E."/>
            <person name="Kallscheuer N."/>
            <person name="Luecker S."/>
            <person name="Lage O.M."/>
            <person name="Pohl T."/>
            <person name="Merkel B.J."/>
            <person name="Hornburger P."/>
            <person name="Mueller R.-W."/>
            <person name="Bruemmer F."/>
            <person name="Labrenz M."/>
            <person name="Spormann A.M."/>
            <person name="Op den Camp H."/>
            <person name="Overmann J."/>
            <person name="Amann R."/>
            <person name="Jetten M.S.M."/>
            <person name="Mascher T."/>
            <person name="Medema M.H."/>
            <person name="Devos D.P."/>
            <person name="Kaster A.-K."/>
            <person name="Ovreas L."/>
            <person name="Rohde M."/>
            <person name="Galperin M.Y."/>
            <person name="Jogler C."/>
        </authorList>
    </citation>
    <scope>NUCLEOTIDE SEQUENCE [LARGE SCALE GENOMIC DNA]</scope>
    <source>
        <strain evidence="3 4">ETA_A1</strain>
    </source>
</reference>
<dbReference type="PANTHER" id="PTHR33755">
    <property type="entry name" value="TOXIN PARE1-RELATED"/>
    <property type="match status" value="1"/>
</dbReference>
<dbReference type="InterPro" id="IPR007712">
    <property type="entry name" value="RelE/ParE_toxin"/>
</dbReference>
<gene>
    <name evidence="3" type="ORF">ETAA1_53230</name>
</gene>
<dbReference type="EMBL" id="CP036273">
    <property type="protein sequence ID" value="QDU23324.1"/>
    <property type="molecule type" value="Genomic_DNA"/>
</dbReference>
<dbReference type="Gene3D" id="3.30.2310.20">
    <property type="entry name" value="RelE-like"/>
    <property type="match status" value="1"/>
</dbReference>
<evidence type="ECO:0000313" key="3">
    <source>
        <dbReference type="EMBL" id="QDU23324.1"/>
    </source>
</evidence>
<dbReference type="InterPro" id="IPR051803">
    <property type="entry name" value="TA_system_RelE-like_toxin"/>
</dbReference>
<dbReference type="KEGG" id="uli:ETAA1_53230"/>
<protein>
    <submittedName>
        <fullName evidence="3">Plasmid stabilization system protein</fullName>
    </submittedName>
</protein>
<dbReference type="OrthoDB" id="9809155at2"/>
<keyword evidence="4" id="KW-1185">Reference proteome</keyword>